<accession>A0A3P8F430</accession>
<sequence length="47" mass="5194">MFNEELSKITSSSNPCKLLIFKRSDLNCANGTVTLLLLPLPKELTSI</sequence>
<protein>
    <submittedName>
        <fullName evidence="1">Uncharacterized protein</fullName>
    </submittedName>
</protein>
<evidence type="ECO:0000313" key="2">
    <source>
        <dbReference type="Proteomes" id="UP000269396"/>
    </source>
</evidence>
<dbReference type="AlphaFoldDB" id="A0A3P8F430"/>
<name>A0A3P8F430_9TREM</name>
<organism evidence="1 2">
    <name type="scientific">Schistosoma mattheei</name>
    <dbReference type="NCBI Taxonomy" id="31246"/>
    <lineage>
        <taxon>Eukaryota</taxon>
        <taxon>Metazoa</taxon>
        <taxon>Spiralia</taxon>
        <taxon>Lophotrochozoa</taxon>
        <taxon>Platyhelminthes</taxon>
        <taxon>Trematoda</taxon>
        <taxon>Digenea</taxon>
        <taxon>Strigeidida</taxon>
        <taxon>Schistosomatoidea</taxon>
        <taxon>Schistosomatidae</taxon>
        <taxon>Schistosoma</taxon>
    </lineage>
</organism>
<evidence type="ECO:0000313" key="1">
    <source>
        <dbReference type="EMBL" id="VDP64041.1"/>
    </source>
</evidence>
<proteinExistence type="predicted"/>
<gene>
    <name evidence="1" type="ORF">SMTD_LOCUS13651</name>
</gene>
<keyword evidence="2" id="KW-1185">Reference proteome</keyword>
<dbReference type="Proteomes" id="UP000269396">
    <property type="component" value="Unassembled WGS sequence"/>
</dbReference>
<reference evidence="1 2" key="1">
    <citation type="submission" date="2018-11" db="EMBL/GenBank/DDBJ databases">
        <authorList>
            <consortium name="Pathogen Informatics"/>
        </authorList>
    </citation>
    <scope>NUCLEOTIDE SEQUENCE [LARGE SCALE GENOMIC DNA]</scope>
    <source>
        <strain>Denwood</strain>
        <strain evidence="2">Zambia</strain>
    </source>
</reference>
<dbReference type="EMBL" id="UZAL01033749">
    <property type="protein sequence ID" value="VDP64041.1"/>
    <property type="molecule type" value="Genomic_DNA"/>
</dbReference>